<reference evidence="4 5" key="1">
    <citation type="submission" date="2011-04" db="EMBL/GenBank/DDBJ databases">
        <title>The Genome Sequence of Clostridium citroniae WAL-19142.</title>
        <authorList>
            <consortium name="The Broad Institute Genome Sequencing Platform"/>
            <person name="Earl A."/>
            <person name="Ward D."/>
            <person name="Feldgarden M."/>
            <person name="Gevers D."/>
            <person name="Warren Y.A."/>
            <person name="Tyrrell K.L."/>
            <person name="Citron D.M."/>
            <person name="Goldstein E.J."/>
            <person name="Daigneault M."/>
            <person name="Allen-Vercoe E."/>
            <person name="Young S.K."/>
            <person name="Zeng Q."/>
            <person name="Gargeya S."/>
            <person name="Fitzgerald M."/>
            <person name="Haas B."/>
            <person name="Abouelleil A."/>
            <person name="Alvarado L."/>
            <person name="Arachchi H.M."/>
            <person name="Berlin A."/>
            <person name="Brown A."/>
            <person name="Chapman S.B."/>
            <person name="Chen Z."/>
            <person name="Dunbar C."/>
            <person name="Freedman E."/>
            <person name="Gearin G."/>
            <person name="Gellesch M."/>
            <person name="Goldberg J."/>
            <person name="Griggs A."/>
            <person name="Gujja S."/>
            <person name="Heilman E.R."/>
            <person name="Heiman D."/>
            <person name="Howarth C."/>
            <person name="Larson L."/>
            <person name="Lui A."/>
            <person name="MacDonald P.J."/>
            <person name="Mehta T."/>
            <person name="Montmayeur A."/>
            <person name="Murphy C."/>
            <person name="Neiman D."/>
            <person name="Pearson M."/>
            <person name="Priest M."/>
            <person name="Roberts A."/>
            <person name="Saif S."/>
            <person name="Shea T."/>
            <person name="Shenoy N."/>
            <person name="Sisk P."/>
            <person name="Stolte C."/>
            <person name="Sykes S."/>
            <person name="White J."/>
            <person name="Yandava C."/>
            <person name="Wortman J."/>
            <person name="Nusbaum C."/>
            <person name="Birren B."/>
        </authorList>
    </citation>
    <scope>NUCLEOTIDE SEQUENCE [LARGE SCALE GENOMIC DNA]</scope>
    <source>
        <strain evidence="4 5">WAL-19142</strain>
    </source>
</reference>
<dbReference type="Proteomes" id="UP000037392">
    <property type="component" value="Unassembled WGS sequence"/>
</dbReference>
<gene>
    <name evidence="4" type="ORF">HMPREF9470_02531</name>
</gene>
<dbReference type="InterPro" id="IPR002495">
    <property type="entry name" value="Glyco_trans_8"/>
</dbReference>
<dbReference type="SUPFAM" id="SSF53448">
    <property type="entry name" value="Nucleotide-diphospho-sugar transferases"/>
    <property type="match status" value="1"/>
</dbReference>
<evidence type="ECO:0000313" key="4">
    <source>
        <dbReference type="EMBL" id="KMW19791.1"/>
    </source>
</evidence>
<dbReference type="GeneID" id="93164187"/>
<dbReference type="InterPro" id="IPR029044">
    <property type="entry name" value="Nucleotide-diphossugar_trans"/>
</dbReference>
<organism evidence="4 5">
    <name type="scientific">[Clostridium] citroniae WAL-19142</name>
    <dbReference type="NCBI Taxonomy" id="742734"/>
    <lineage>
        <taxon>Bacteria</taxon>
        <taxon>Bacillati</taxon>
        <taxon>Bacillota</taxon>
        <taxon>Clostridia</taxon>
        <taxon>Lachnospirales</taxon>
        <taxon>Lachnospiraceae</taxon>
        <taxon>Enterocloster</taxon>
    </lineage>
</organism>
<sequence>MDWNQDTANIIYASNDGYAGHLAASLYSLMDHNRNIRNMDIYVLSVGMCREYRERLSGIADRFHRGLYVVELGDLKSRFDFDIDTRGFDISAMARLFAPQVLPETVTRALYLDCDTIVCQSIRPLYETDLGDCLVGMVMEPTVYEEMKASIGLQKDDPYYNSGVLLMDLGGWRREGVLGRLLDFYKSCQGRLFACDQDTINGALKGRIKTLPVKYNYFTNYRYFRYATLCSLCGAYREVGEEAYREAGKAPAVIHYLGDERPWIAGNHNHFRKLYEYYLAKTPWKDTPKQRGKERYMHMWWVFNRLTWICPPFRLWISRCLGMKLVDSRRKYVKSYYVKS</sequence>
<evidence type="ECO:0000256" key="3">
    <source>
        <dbReference type="ARBA" id="ARBA00022723"/>
    </source>
</evidence>
<keyword evidence="2" id="KW-0808">Transferase</keyword>
<dbReference type="CDD" id="cd04194">
    <property type="entry name" value="GT8_A4GalT_like"/>
    <property type="match status" value="1"/>
</dbReference>
<dbReference type="PANTHER" id="PTHR13778">
    <property type="entry name" value="GLYCOSYLTRANSFERASE 8 DOMAIN-CONTAINING PROTEIN"/>
    <property type="match status" value="1"/>
</dbReference>
<dbReference type="GO" id="GO:0016757">
    <property type="term" value="F:glycosyltransferase activity"/>
    <property type="evidence" value="ECO:0007669"/>
    <property type="project" value="UniProtKB-KW"/>
</dbReference>
<dbReference type="RefSeq" id="WP_048929969.1">
    <property type="nucleotide sequence ID" value="NZ_KQ235878.1"/>
</dbReference>
<protein>
    <recommendedName>
        <fullName evidence="6">Glycosyl transferase family 8 C-terminal domain-containing protein</fullName>
    </recommendedName>
</protein>
<name>A0A0J9C5T5_9FIRM</name>
<evidence type="ECO:0000256" key="2">
    <source>
        <dbReference type="ARBA" id="ARBA00022679"/>
    </source>
</evidence>
<dbReference type="Pfam" id="PF01501">
    <property type="entry name" value="Glyco_transf_8"/>
    <property type="match status" value="1"/>
</dbReference>
<accession>A0A0J9C5T5</accession>
<dbReference type="GO" id="GO:0046872">
    <property type="term" value="F:metal ion binding"/>
    <property type="evidence" value="ECO:0007669"/>
    <property type="project" value="UniProtKB-KW"/>
</dbReference>
<dbReference type="InterPro" id="IPR050748">
    <property type="entry name" value="Glycosyltrans_8_dom-fam"/>
</dbReference>
<dbReference type="PANTHER" id="PTHR13778:SF47">
    <property type="entry name" value="LIPOPOLYSACCHARIDE 1,3-GALACTOSYLTRANSFERASE"/>
    <property type="match status" value="1"/>
</dbReference>
<dbReference type="EMBL" id="ADLK01000020">
    <property type="protein sequence ID" value="KMW19791.1"/>
    <property type="molecule type" value="Genomic_DNA"/>
</dbReference>
<evidence type="ECO:0000313" key="5">
    <source>
        <dbReference type="Proteomes" id="UP000037392"/>
    </source>
</evidence>
<dbReference type="AlphaFoldDB" id="A0A0J9C5T5"/>
<keyword evidence="3" id="KW-0479">Metal-binding</keyword>
<dbReference type="Gene3D" id="3.90.550.10">
    <property type="entry name" value="Spore Coat Polysaccharide Biosynthesis Protein SpsA, Chain A"/>
    <property type="match status" value="1"/>
</dbReference>
<proteinExistence type="predicted"/>
<dbReference type="PATRIC" id="fig|742734.4.peg.2713"/>
<evidence type="ECO:0008006" key="6">
    <source>
        <dbReference type="Google" id="ProtNLM"/>
    </source>
</evidence>
<evidence type="ECO:0000256" key="1">
    <source>
        <dbReference type="ARBA" id="ARBA00022676"/>
    </source>
</evidence>
<comment type="caution">
    <text evidence="4">The sequence shown here is derived from an EMBL/GenBank/DDBJ whole genome shotgun (WGS) entry which is preliminary data.</text>
</comment>
<keyword evidence="1" id="KW-0328">Glycosyltransferase</keyword>
<dbReference type="OrthoDB" id="9798746at2"/>